<name>A0A7X2IQ33_9BURK</name>
<evidence type="ECO:0000259" key="7">
    <source>
        <dbReference type="Pfam" id="PF10502"/>
    </source>
</evidence>
<dbReference type="PROSITE" id="PS00760">
    <property type="entry name" value="SPASE_I_2"/>
    <property type="match status" value="1"/>
</dbReference>
<evidence type="ECO:0000256" key="5">
    <source>
        <dbReference type="ARBA" id="ARBA00022801"/>
    </source>
</evidence>
<dbReference type="PRINTS" id="PR00727">
    <property type="entry name" value="LEADERPTASE"/>
</dbReference>
<dbReference type="NCBIfam" id="TIGR02227">
    <property type="entry name" value="sigpep_I_bact"/>
    <property type="match status" value="1"/>
</dbReference>
<evidence type="ECO:0000313" key="8">
    <source>
        <dbReference type="EMBL" id="MRV73975.1"/>
    </source>
</evidence>
<dbReference type="InterPro" id="IPR000223">
    <property type="entry name" value="Pept_S26A_signal_pept_1"/>
</dbReference>
<evidence type="ECO:0000256" key="3">
    <source>
        <dbReference type="ARBA" id="ARBA00013208"/>
    </source>
</evidence>
<feature type="transmembrane region" description="Helical" evidence="6">
    <location>
        <begin position="41"/>
        <end position="58"/>
    </location>
</feature>
<dbReference type="InterPro" id="IPR019757">
    <property type="entry name" value="Pept_S26A_signal_pept_1_Lys-AS"/>
</dbReference>
<dbReference type="EMBL" id="WKJJ01000012">
    <property type="protein sequence ID" value="MRV73975.1"/>
    <property type="molecule type" value="Genomic_DNA"/>
</dbReference>
<dbReference type="Proteomes" id="UP000446768">
    <property type="component" value="Unassembled WGS sequence"/>
</dbReference>
<feature type="transmembrane region" description="Helical" evidence="6">
    <location>
        <begin position="17"/>
        <end position="34"/>
    </location>
</feature>
<feature type="transmembrane region" description="Helical" evidence="6">
    <location>
        <begin position="96"/>
        <end position="119"/>
    </location>
</feature>
<dbReference type="PROSITE" id="PS00761">
    <property type="entry name" value="SPASE_I_3"/>
    <property type="match status" value="1"/>
</dbReference>
<dbReference type="SUPFAM" id="SSF51306">
    <property type="entry name" value="LexA/Signal peptidase"/>
    <property type="match status" value="1"/>
</dbReference>
<keyword evidence="6" id="KW-0645">Protease</keyword>
<keyword evidence="9" id="KW-1185">Reference proteome</keyword>
<keyword evidence="6" id="KW-0812">Transmembrane</keyword>
<comment type="subcellular location">
    <subcellularLocation>
        <location evidence="6">Membrane</location>
        <topology evidence="6">Single-pass type II membrane protein</topology>
    </subcellularLocation>
</comment>
<protein>
    <recommendedName>
        <fullName evidence="4 6">Signal peptidase I</fullName>
        <ecNumber evidence="3 6">3.4.21.89</ecNumber>
    </recommendedName>
</protein>
<dbReference type="RefSeq" id="WP_154377077.1">
    <property type="nucleotide sequence ID" value="NZ_WKJJ01000012.1"/>
</dbReference>
<keyword evidence="6" id="KW-0472">Membrane</keyword>
<evidence type="ECO:0000313" key="9">
    <source>
        <dbReference type="Proteomes" id="UP000446768"/>
    </source>
</evidence>
<comment type="similarity">
    <text evidence="2 6">Belongs to the peptidase S26 family.</text>
</comment>
<dbReference type="InterPro" id="IPR036286">
    <property type="entry name" value="LexA/Signal_pep-like_sf"/>
</dbReference>
<accession>A0A7X2IQ33</accession>
<dbReference type="Pfam" id="PF10502">
    <property type="entry name" value="Peptidase_S26"/>
    <property type="match status" value="1"/>
</dbReference>
<keyword evidence="5 6" id="KW-0378">Hydrolase</keyword>
<dbReference type="GO" id="GO:0006465">
    <property type="term" value="P:signal peptide processing"/>
    <property type="evidence" value="ECO:0007669"/>
    <property type="project" value="InterPro"/>
</dbReference>
<dbReference type="AlphaFoldDB" id="A0A7X2IQ33"/>
<dbReference type="GO" id="GO:0004252">
    <property type="term" value="F:serine-type endopeptidase activity"/>
    <property type="evidence" value="ECO:0007669"/>
    <property type="project" value="InterPro"/>
</dbReference>
<proteinExistence type="inferred from homology"/>
<gene>
    <name evidence="8" type="primary">lepB</name>
    <name evidence="8" type="ORF">GJ700_19895</name>
</gene>
<dbReference type="CDD" id="cd06530">
    <property type="entry name" value="S26_SPase_I"/>
    <property type="match status" value="1"/>
</dbReference>
<dbReference type="InterPro" id="IPR019758">
    <property type="entry name" value="Pept_S26A_signal_pept_1_CS"/>
</dbReference>
<feature type="domain" description="Peptidase S26" evidence="7">
    <location>
        <begin position="105"/>
        <end position="308"/>
    </location>
</feature>
<comment type="caution">
    <text evidence="6">Lacks conserved residue(s) required for the propagation of feature annotation.</text>
</comment>
<feature type="transmembrane region" description="Helical" evidence="6">
    <location>
        <begin position="64"/>
        <end position="84"/>
    </location>
</feature>
<evidence type="ECO:0000256" key="4">
    <source>
        <dbReference type="ARBA" id="ARBA00019232"/>
    </source>
</evidence>
<dbReference type="GO" id="GO:0016020">
    <property type="term" value="C:membrane"/>
    <property type="evidence" value="ECO:0007669"/>
    <property type="project" value="UniProtKB-SubCell"/>
</dbReference>
<dbReference type="EC" id="3.4.21.89" evidence="3 6"/>
<comment type="catalytic activity">
    <reaction evidence="1 6">
        <text>Cleavage of hydrophobic, N-terminal signal or leader sequences from secreted and periplasmic proteins.</text>
        <dbReference type="EC" id="3.4.21.89"/>
    </reaction>
</comment>
<sequence>MPNAAAETSPNWKPKPWIAVALSMLTTPLSFLYVRKPWHALLFAVAALSLGGAEIVALGRSNSLVSVIHFTIWAAAVFFAYRFAKRAAPGNQPWYARWYGLAGIFSVVISVFCGVRVFFYEPFVIPSMAMQPSLEVGNRILVQKWGFGHLSTWGLDFGRLPASQQLQRGDVVVFDYPSDPSQTYVKRLVGLPGDRIVYRDKHVFVNGQDTYLGKAEDYLQSQTLRYQPRQTHRLGSTVFDVIIEPNAPLMLGAPKDFPLRESCAYTPEEIRCTVPDGRYFVMGDNRDNSADSRYWGFVRADQMIGKVAKVFR</sequence>
<dbReference type="PANTHER" id="PTHR43390:SF1">
    <property type="entry name" value="CHLOROPLAST PROCESSING PEPTIDASE"/>
    <property type="match status" value="1"/>
</dbReference>
<dbReference type="InterPro" id="IPR019533">
    <property type="entry name" value="Peptidase_S26"/>
</dbReference>
<evidence type="ECO:0000256" key="6">
    <source>
        <dbReference type="RuleBase" id="RU362042"/>
    </source>
</evidence>
<keyword evidence="6" id="KW-1133">Transmembrane helix</keyword>
<comment type="caution">
    <text evidence="8">The sequence shown here is derived from an EMBL/GenBank/DDBJ whole genome shotgun (WGS) entry which is preliminary data.</text>
</comment>
<dbReference type="PANTHER" id="PTHR43390">
    <property type="entry name" value="SIGNAL PEPTIDASE I"/>
    <property type="match status" value="1"/>
</dbReference>
<dbReference type="GO" id="GO:0009003">
    <property type="term" value="F:signal peptidase activity"/>
    <property type="evidence" value="ECO:0007669"/>
    <property type="project" value="UniProtKB-EC"/>
</dbReference>
<evidence type="ECO:0000256" key="1">
    <source>
        <dbReference type="ARBA" id="ARBA00000677"/>
    </source>
</evidence>
<evidence type="ECO:0000256" key="2">
    <source>
        <dbReference type="ARBA" id="ARBA00009370"/>
    </source>
</evidence>
<dbReference type="Gene3D" id="2.10.109.10">
    <property type="entry name" value="Umud Fragment, subunit A"/>
    <property type="match status" value="1"/>
</dbReference>
<reference evidence="8 9" key="1">
    <citation type="submission" date="2019-11" db="EMBL/GenBank/DDBJ databases">
        <title>Novel species isolated from a subtropical stream in China.</title>
        <authorList>
            <person name="Lu H."/>
        </authorList>
    </citation>
    <scope>NUCLEOTIDE SEQUENCE [LARGE SCALE GENOMIC DNA]</scope>
    <source>
        <strain evidence="8 9">FT92W</strain>
    </source>
</reference>
<organism evidence="8 9">
    <name type="scientific">Pseudoduganella rivuli</name>
    <dbReference type="NCBI Taxonomy" id="2666085"/>
    <lineage>
        <taxon>Bacteria</taxon>
        <taxon>Pseudomonadati</taxon>
        <taxon>Pseudomonadota</taxon>
        <taxon>Betaproteobacteria</taxon>
        <taxon>Burkholderiales</taxon>
        <taxon>Oxalobacteraceae</taxon>
        <taxon>Telluria group</taxon>
        <taxon>Pseudoduganella</taxon>
    </lineage>
</organism>